<reference evidence="2 3" key="1">
    <citation type="submission" date="2016-11" db="EMBL/GenBank/DDBJ databases">
        <authorList>
            <person name="Jaros S."/>
            <person name="Januszkiewicz K."/>
            <person name="Wedrychowicz H."/>
        </authorList>
    </citation>
    <scope>NUCLEOTIDE SEQUENCE [LARGE SCALE GENOMIC DNA]</scope>
    <source>
        <strain evidence="2 3">DSM 15930</strain>
    </source>
</reference>
<keyword evidence="3" id="KW-1185">Reference proteome</keyword>
<name>A0A1M7IEP5_9FIRM</name>
<protein>
    <submittedName>
        <fullName evidence="2">Spore maturation protein CgeB</fullName>
    </submittedName>
</protein>
<dbReference type="Pfam" id="PF13524">
    <property type="entry name" value="Glyco_trans_1_2"/>
    <property type="match status" value="1"/>
</dbReference>
<dbReference type="InterPro" id="IPR055259">
    <property type="entry name" value="YkvP/CgeB_Glyco_trans-like"/>
</dbReference>
<proteinExistence type="predicted"/>
<dbReference type="Proteomes" id="UP000184038">
    <property type="component" value="Unassembled WGS sequence"/>
</dbReference>
<dbReference type="EMBL" id="FRCP01000009">
    <property type="protein sequence ID" value="SHM38917.1"/>
    <property type="molecule type" value="Genomic_DNA"/>
</dbReference>
<gene>
    <name evidence="2" type="ORF">SAMN02746066_01808</name>
</gene>
<feature type="domain" description="Spore protein YkvP/CgeB glycosyl transferase-like" evidence="1">
    <location>
        <begin position="198"/>
        <end position="315"/>
    </location>
</feature>
<sequence length="676" mass="78655">MNRVNTLKIACIVDDFTEYCLAKECQLINLDIHTWEQQLEELKPDFLFVESAWRGYQNQWNKKISVFSMELAKVIYYCKQNTIPTVFWNKEDPVHFDTFFTTALQFDLVFTTDMDSIPLYKLLLHHNNVGLFPFATSPKVFHPIEVYDREDAICFAGSYYRNRINRSETFEAIYDICKKYMNFYIYDRNAHPEDINYTYPDKYKDSILGSLPVDQIDIAYKKYRFGLTMNTVQDSSTMEARRVFELMSSNTITISNECRAITNMLGDLCVVYLGEESSLEIAKLLNDEEYYNKLRLLALRTVLLEHTYEKRLLYIAQKVLKKRISKIDKQVVVYSIVCSQEEVNLVLKAFQRQSYQSKKLIFIVEENSNINTDTEKISFYPDMKVADLGVSDYYACFTPSNYYGINYLMDCILAQEYSDAKIIGKGSYYTNCDNQFLSCGDYQIYTWGNEMILDRCIMQYDVAKDIAIDPDVIGSNKVTLNCLYIDQYNFCENYTKETCDTVDDLSMNTGYKMEELYRVSESLQPSMASYQKKLTGNMIFDEVKNNAKYVSLAVDDTGGLNVIPHDIVKGQVYLYSNAIYDVSEYERANKISICFRCLFSGVVKLLVVFIDEREEVIKRIVVLPNSYQKITIPQGSKQFTLCFAIKSQSRVKIQEIYLNPMIRENLKIDSVVKSIS</sequence>
<dbReference type="STRING" id="1120996.SAMN02746066_01808"/>
<dbReference type="RefSeq" id="WP_073286311.1">
    <property type="nucleotide sequence ID" value="NZ_FRCP01000009.1"/>
</dbReference>
<evidence type="ECO:0000313" key="2">
    <source>
        <dbReference type="EMBL" id="SHM38917.1"/>
    </source>
</evidence>
<accession>A0A1M7IEP5</accession>
<dbReference type="AlphaFoldDB" id="A0A1M7IEP5"/>
<evidence type="ECO:0000313" key="3">
    <source>
        <dbReference type="Proteomes" id="UP000184038"/>
    </source>
</evidence>
<evidence type="ECO:0000259" key="1">
    <source>
        <dbReference type="Pfam" id="PF13524"/>
    </source>
</evidence>
<organism evidence="2 3">
    <name type="scientific">Anaerosporobacter mobilis DSM 15930</name>
    <dbReference type="NCBI Taxonomy" id="1120996"/>
    <lineage>
        <taxon>Bacteria</taxon>
        <taxon>Bacillati</taxon>
        <taxon>Bacillota</taxon>
        <taxon>Clostridia</taxon>
        <taxon>Lachnospirales</taxon>
        <taxon>Lachnospiraceae</taxon>
        <taxon>Anaerosporobacter</taxon>
    </lineage>
</organism>